<evidence type="ECO:0000256" key="5">
    <source>
        <dbReference type="SAM" id="SignalP"/>
    </source>
</evidence>
<dbReference type="PRINTS" id="PR01023">
    <property type="entry name" value="NAFLGMOTY"/>
</dbReference>
<dbReference type="PANTHER" id="PTHR30329">
    <property type="entry name" value="STATOR ELEMENT OF FLAGELLAR MOTOR COMPLEX"/>
    <property type="match status" value="1"/>
</dbReference>
<evidence type="ECO:0000259" key="6">
    <source>
        <dbReference type="PROSITE" id="PS51123"/>
    </source>
</evidence>
<dbReference type="InterPro" id="IPR050330">
    <property type="entry name" value="Bact_OuterMem_StrucFunc"/>
</dbReference>
<dbReference type="InterPro" id="IPR006665">
    <property type="entry name" value="OmpA-like"/>
</dbReference>
<evidence type="ECO:0000256" key="2">
    <source>
        <dbReference type="ARBA" id="ARBA00023136"/>
    </source>
</evidence>
<feature type="chain" id="PRO_5046601805" evidence="5">
    <location>
        <begin position="24"/>
        <end position="192"/>
    </location>
</feature>
<keyword evidence="2 4" id="KW-0472">Membrane</keyword>
<protein>
    <submittedName>
        <fullName evidence="7">OmpA family protein</fullName>
    </submittedName>
</protein>
<accession>A0ABX7B382</accession>
<name>A0ABX7B382_9PROT</name>
<keyword evidence="8" id="KW-1185">Reference proteome</keyword>
<reference evidence="7" key="1">
    <citation type="submission" date="2021-02" db="EMBL/GenBank/DDBJ databases">
        <title>Skermanella TT6 skin isolate.</title>
        <authorList>
            <person name="Lee K."/>
            <person name="Ganzorig M."/>
        </authorList>
    </citation>
    <scope>NUCLEOTIDE SEQUENCE</scope>
    <source>
        <strain evidence="7">TT6</strain>
    </source>
</reference>
<evidence type="ECO:0000256" key="1">
    <source>
        <dbReference type="ARBA" id="ARBA00004442"/>
    </source>
</evidence>
<dbReference type="CDD" id="cd07185">
    <property type="entry name" value="OmpA_C-like"/>
    <property type="match status" value="1"/>
</dbReference>
<evidence type="ECO:0000313" key="8">
    <source>
        <dbReference type="Proteomes" id="UP000595197"/>
    </source>
</evidence>
<keyword evidence="3" id="KW-0998">Cell outer membrane</keyword>
<evidence type="ECO:0000256" key="3">
    <source>
        <dbReference type="ARBA" id="ARBA00023237"/>
    </source>
</evidence>
<dbReference type="PROSITE" id="PS51123">
    <property type="entry name" value="OMPA_2"/>
    <property type="match status" value="1"/>
</dbReference>
<dbReference type="Gene3D" id="3.30.1330.60">
    <property type="entry name" value="OmpA-like domain"/>
    <property type="match status" value="1"/>
</dbReference>
<dbReference type="SUPFAM" id="SSF103088">
    <property type="entry name" value="OmpA-like"/>
    <property type="match status" value="1"/>
</dbReference>
<dbReference type="PRINTS" id="PR01021">
    <property type="entry name" value="OMPADOMAIN"/>
</dbReference>
<sequence>MRLNQIAASGVFAFLAMSVVAPASVLAQSAPEKCNTVVDSTGKPVVAANNTAVLHAGSFDCPPPPAAAAAAPAAAVPPAAPLANAVYFVFFDFDRSAITPAAQDILNTVVSDARRTNASRLNVLGHTDTSGSAAYNQRLSERRATAVREALVQRGVPADQITTRGVGETQPLIATGDGVREPSNRRAEIRFQ</sequence>
<evidence type="ECO:0000256" key="4">
    <source>
        <dbReference type="PROSITE-ProRule" id="PRU00473"/>
    </source>
</evidence>
<comment type="subcellular location">
    <subcellularLocation>
        <location evidence="1">Cell outer membrane</location>
    </subcellularLocation>
</comment>
<dbReference type="Proteomes" id="UP000595197">
    <property type="component" value="Chromosome"/>
</dbReference>
<gene>
    <name evidence="7" type="ORF">IGS68_22705</name>
</gene>
<dbReference type="PANTHER" id="PTHR30329:SF21">
    <property type="entry name" value="LIPOPROTEIN YIAD-RELATED"/>
    <property type="match status" value="1"/>
</dbReference>
<dbReference type="PROSITE" id="PS01068">
    <property type="entry name" value="OMPA_1"/>
    <property type="match status" value="1"/>
</dbReference>
<organism evidence="7 8">
    <name type="scientific">Skermanella cutis</name>
    <dbReference type="NCBI Taxonomy" id="2775420"/>
    <lineage>
        <taxon>Bacteria</taxon>
        <taxon>Pseudomonadati</taxon>
        <taxon>Pseudomonadota</taxon>
        <taxon>Alphaproteobacteria</taxon>
        <taxon>Rhodospirillales</taxon>
        <taxon>Azospirillaceae</taxon>
        <taxon>Skermanella</taxon>
    </lineage>
</organism>
<dbReference type="RefSeq" id="WP_201074177.1">
    <property type="nucleotide sequence ID" value="NZ_CP067420.1"/>
</dbReference>
<evidence type="ECO:0000313" key="7">
    <source>
        <dbReference type="EMBL" id="QQP88796.1"/>
    </source>
</evidence>
<feature type="domain" description="OmpA-like" evidence="6">
    <location>
        <begin position="78"/>
        <end position="192"/>
    </location>
</feature>
<dbReference type="InterPro" id="IPR036737">
    <property type="entry name" value="OmpA-like_sf"/>
</dbReference>
<dbReference type="EMBL" id="CP067420">
    <property type="protein sequence ID" value="QQP88796.1"/>
    <property type="molecule type" value="Genomic_DNA"/>
</dbReference>
<feature type="signal peptide" evidence="5">
    <location>
        <begin position="1"/>
        <end position="23"/>
    </location>
</feature>
<dbReference type="Pfam" id="PF00691">
    <property type="entry name" value="OmpA"/>
    <property type="match status" value="1"/>
</dbReference>
<keyword evidence="5" id="KW-0732">Signal</keyword>
<dbReference type="InterPro" id="IPR006690">
    <property type="entry name" value="OMPA-like_CS"/>
</dbReference>
<dbReference type="InterPro" id="IPR006664">
    <property type="entry name" value="OMP_bac"/>
</dbReference>
<proteinExistence type="predicted"/>